<dbReference type="Proteomes" id="UP000008144">
    <property type="component" value="Chromosome 1"/>
</dbReference>
<reference evidence="1" key="3">
    <citation type="submission" date="2025-08" db="UniProtKB">
        <authorList>
            <consortium name="Ensembl"/>
        </authorList>
    </citation>
    <scope>IDENTIFICATION</scope>
</reference>
<dbReference type="Ensembl" id="ENSCINT00000035440.1">
    <property type="protein sequence ID" value="ENSCINP00000033171.1"/>
    <property type="gene ID" value="ENSCING00000021210.1"/>
</dbReference>
<reference evidence="1" key="4">
    <citation type="submission" date="2025-09" db="UniProtKB">
        <authorList>
            <consortium name="Ensembl"/>
        </authorList>
    </citation>
    <scope>IDENTIFICATION</scope>
</reference>
<dbReference type="AlphaFoldDB" id="H2XU37"/>
<reference evidence="2" key="1">
    <citation type="journal article" date="2002" name="Science">
        <title>The draft genome of Ciona intestinalis: insights into chordate and vertebrate origins.</title>
        <authorList>
            <person name="Dehal P."/>
            <person name="Satou Y."/>
            <person name="Campbell R.K."/>
            <person name="Chapman J."/>
            <person name="Degnan B."/>
            <person name="De Tomaso A."/>
            <person name="Davidson B."/>
            <person name="Di Gregorio A."/>
            <person name="Gelpke M."/>
            <person name="Goodstein D.M."/>
            <person name="Harafuji N."/>
            <person name="Hastings K.E."/>
            <person name="Ho I."/>
            <person name="Hotta K."/>
            <person name="Huang W."/>
            <person name="Kawashima T."/>
            <person name="Lemaire P."/>
            <person name="Martinez D."/>
            <person name="Meinertzhagen I.A."/>
            <person name="Necula S."/>
            <person name="Nonaka M."/>
            <person name="Putnam N."/>
            <person name="Rash S."/>
            <person name="Saiga H."/>
            <person name="Satake M."/>
            <person name="Terry A."/>
            <person name="Yamada L."/>
            <person name="Wang H.G."/>
            <person name="Awazu S."/>
            <person name="Azumi K."/>
            <person name="Boore J."/>
            <person name="Branno M."/>
            <person name="Chin-Bow S."/>
            <person name="DeSantis R."/>
            <person name="Doyle S."/>
            <person name="Francino P."/>
            <person name="Keys D.N."/>
            <person name="Haga S."/>
            <person name="Hayashi H."/>
            <person name="Hino K."/>
            <person name="Imai K.S."/>
            <person name="Inaba K."/>
            <person name="Kano S."/>
            <person name="Kobayashi K."/>
            <person name="Kobayashi M."/>
            <person name="Lee B.I."/>
            <person name="Makabe K.W."/>
            <person name="Manohar C."/>
            <person name="Matassi G."/>
            <person name="Medina M."/>
            <person name="Mochizuki Y."/>
            <person name="Mount S."/>
            <person name="Morishita T."/>
            <person name="Miura S."/>
            <person name="Nakayama A."/>
            <person name="Nishizaka S."/>
            <person name="Nomoto H."/>
            <person name="Ohta F."/>
            <person name="Oishi K."/>
            <person name="Rigoutsos I."/>
            <person name="Sano M."/>
            <person name="Sasaki A."/>
            <person name="Sasakura Y."/>
            <person name="Shoguchi E."/>
            <person name="Shin-i T."/>
            <person name="Spagnuolo A."/>
            <person name="Stainier D."/>
            <person name="Suzuki M.M."/>
            <person name="Tassy O."/>
            <person name="Takatori N."/>
            <person name="Tokuoka M."/>
            <person name="Yagi K."/>
            <person name="Yoshizaki F."/>
            <person name="Wada S."/>
            <person name="Zhang C."/>
            <person name="Hyatt P.D."/>
            <person name="Larimer F."/>
            <person name="Detter C."/>
            <person name="Doggett N."/>
            <person name="Glavina T."/>
            <person name="Hawkins T."/>
            <person name="Richardson P."/>
            <person name="Lucas S."/>
            <person name="Kohara Y."/>
            <person name="Levine M."/>
            <person name="Satoh N."/>
            <person name="Rokhsar D.S."/>
        </authorList>
    </citation>
    <scope>NUCLEOTIDE SEQUENCE [LARGE SCALE GENOMIC DNA]</scope>
</reference>
<protein>
    <submittedName>
        <fullName evidence="1">Uncharacterized protein</fullName>
    </submittedName>
</protein>
<evidence type="ECO:0000313" key="1">
    <source>
        <dbReference type="Ensembl" id="ENSCINP00000033171.1"/>
    </source>
</evidence>
<accession>H2XU37</accession>
<reference evidence="1" key="2">
    <citation type="journal article" date="2008" name="Genome Biol.">
        <title>Improved genome assembly and evidence-based global gene model set for the chordate Ciona intestinalis: new insight into intron and operon populations.</title>
        <authorList>
            <person name="Satou Y."/>
            <person name="Mineta K."/>
            <person name="Ogasawara M."/>
            <person name="Sasakura Y."/>
            <person name="Shoguchi E."/>
            <person name="Ueno K."/>
            <person name="Yamada L."/>
            <person name="Matsumoto J."/>
            <person name="Wasserscheid J."/>
            <person name="Dewar K."/>
            <person name="Wiley G.B."/>
            <person name="Macmil S.L."/>
            <person name="Roe B.A."/>
            <person name="Zeller R.W."/>
            <person name="Hastings K.E."/>
            <person name="Lemaire P."/>
            <person name="Lindquist E."/>
            <person name="Endo T."/>
            <person name="Hotta K."/>
            <person name="Inaba K."/>
        </authorList>
    </citation>
    <scope>NUCLEOTIDE SEQUENCE [LARGE SCALE GENOMIC DNA]</scope>
    <source>
        <strain evidence="1">wild type</strain>
    </source>
</reference>
<dbReference type="HOGENOM" id="CLU_3001563_0_0_1"/>
<proteinExistence type="predicted"/>
<sequence length="57" mass="6972">ATLLHPRDLEHEFELCLLQPQLPVPYAVHQQTECLNYERHKHCPHLRENIQQYQHYL</sequence>
<keyword evidence="2" id="KW-1185">Reference proteome</keyword>
<organism evidence="1 2">
    <name type="scientific">Ciona intestinalis</name>
    <name type="common">Transparent sea squirt</name>
    <name type="synonym">Ascidia intestinalis</name>
    <dbReference type="NCBI Taxonomy" id="7719"/>
    <lineage>
        <taxon>Eukaryota</taxon>
        <taxon>Metazoa</taxon>
        <taxon>Chordata</taxon>
        <taxon>Tunicata</taxon>
        <taxon>Ascidiacea</taxon>
        <taxon>Phlebobranchia</taxon>
        <taxon>Cionidae</taxon>
        <taxon>Ciona</taxon>
    </lineage>
</organism>
<dbReference type="EMBL" id="EAAA01000214">
    <property type="status" value="NOT_ANNOTATED_CDS"/>
    <property type="molecule type" value="Genomic_DNA"/>
</dbReference>
<dbReference type="InParanoid" id="H2XU37"/>
<name>H2XU37_CIOIN</name>
<evidence type="ECO:0000313" key="2">
    <source>
        <dbReference type="Proteomes" id="UP000008144"/>
    </source>
</evidence>